<sequence length="366" mass="41993">MNDDISKGVWLVANIFIGKIITSLASKLRKPELYAAIDYPLKPLNNSLKNNTTILYVINKGKDKENNIEVHLPKNKFIKILSKSNVNAEVVDDKIKIKRLLSKEDITMTISYFGDILAKNNLPYIFSDNATGKSYIDKKHLPIGRGPTFFLVTTLLISGVAISSLFVFKIDPFDYVFDKYNHYKYENFYKSGFNLSNYQIAEKLKNYDINNNELPVIITDFNATQKQITFKLKVTNKIYPNAKTYASFDLRNFKQFQKKKDKIEEDYSNDKNYATYSKKYDDLIAEFRYPTNGSSEKVNIKMNESKFLTLTRNIPKGLISDDLNLNVFLISDNDDLTLFSFNFGASGLKSPNLSISKKTESEGEKK</sequence>
<feature type="transmembrane region" description="Helical" evidence="1">
    <location>
        <begin position="148"/>
        <end position="168"/>
    </location>
</feature>
<protein>
    <submittedName>
        <fullName evidence="2">Uncharacterized protein</fullName>
    </submittedName>
</protein>
<dbReference type="EMBL" id="UGMX01000002">
    <property type="protein sequence ID" value="STW05246.1"/>
    <property type="molecule type" value="Genomic_DNA"/>
</dbReference>
<gene>
    <name evidence="2" type="ORF">NCTC9149_01621</name>
</gene>
<comment type="caution">
    <text evidence="2">The sequence shown here is derived from an EMBL/GenBank/DDBJ whole genome shotgun (WGS) entry which is preliminary data.</text>
</comment>
<keyword evidence="1" id="KW-0812">Transmembrane</keyword>
<accession>A0A7H4NYI1</accession>
<evidence type="ECO:0000313" key="3">
    <source>
        <dbReference type="Proteomes" id="UP000254571"/>
    </source>
</evidence>
<organism evidence="2 3">
    <name type="scientific">Klebsiella grimontii</name>
    <dbReference type="NCBI Taxonomy" id="2058152"/>
    <lineage>
        <taxon>Bacteria</taxon>
        <taxon>Pseudomonadati</taxon>
        <taxon>Pseudomonadota</taxon>
        <taxon>Gammaproteobacteria</taxon>
        <taxon>Enterobacterales</taxon>
        <taxon>Enterobacteriaceae</taxon>
        <taxon>Klebsiella/Raoultella group</taxon>
        <taxon>Klebsiella</taxon>
    </lineage>
</organism>
<evidence type="ECO:0000256" key="1">
    <source>
        <dbReference type="SAM" id="Phobius"/>
    </source>
</evidence>
<keyword evidence="1" id="KW-0472">Membrane</keyword>
<proteinExistence type="predicted"/>
<dbReference type="Proteomes" id="UP000254571">
    <property type="component" value="Unassembled WGS sequence"/>
</dbReference>
<name>A0A7H4NYI1_9ENTR</name>
<reference evidence="2 3" key="1">
    <citation type="submission" date="2018-06" db="EMBL/GenBank/DDBJ databases">
        <authorList>
            <consortium name="Pathogen Informatics"/>
            <person name="Doyle S."/>
        </authorList>
    </citation>
    <scope>NUCLEOTIDE SEQUENCE [LARGE SCALE GENOMIC DNA]</scope>
    <source>
        <strain evidence="2 3">NCTC9149</strain>
    </source>
</reference>
<dbReference type="RefSeq" id="WP_065906941.1">
    <property type="nucleotide sequence ID" value="NZ_JAMWUA010000015.1"/>
</dbReference>
<keyword evidence="1" id="KW-1133">Transmembrane helix</keyword>
<evidence type="ECO:0000313" key="2">
    <source>
        <dbReference type="EMBL" id="STW05246.1"/>
    </source>
</evidence>
<dbReference type="AlphaFoldDB" id="A0A7H4NYI1"/>